<evidence type="ECO:0000259" key="9">
    <source>
        <dbReference type="PROSITE" id="PS50825"/>
    </source>
</evidence>
<protein>
    <submittedName>
        <fullName evidence="11 12">Neurogenic locus notch homolog protein 2-like</fullName>
    </submittedName>
</protein>
<evidence type="ECO:0000256" key="1">
    <source>
        <dbReference type="ARBA" id="ARBA00022536"/>
    </source>
</evidence>
<evidence type="ECO:0000256" key="5">
    <source>
        <dbReference type="PROSITE-ProRule" id="PRU00076"/>
    </source>
</evidence>
<feature type="domain" description="HYR" evidence="9">
    <location>
        <begin position="755"/>
        <end position="837"/>
    </location>
</feature>
<dbReference type="Pfam" id="PF12947">
    <property type="entry name" value="EGF_3"/>
    <property type="match status" value="1"/>
</dbReference>
<keyword evidence="6" id="KW-0472">Membrane</keyword>
<feature type="domain" description="EGF-like" evidence="8">
    <location>
        <begin position="889"/>
        <end position="928"/>
    </location>
</feature>
<proteinExistence type="predicted"/>
<dbReference type="FunFam" id="2.10.25.10:FF:000038">
    <property type="entry name" value="Fibrillin 2"/>
    <property type="match status" value="1"/>
</dbReference>
<dbReference type="GeneID" id="110973136"/>
<dbReference type="SMART" id="SM00179">
    <property type="entry name" value="EGF_CA"/>
    <property type="match status" value="2"/>
</dbReference>
<dbReference type="PROSITE" id="PS00022">
    <property type="entry name" value="EGF_1"/>
    <property type="match status" value="1"/>
</dbReference>
<evidence type="ECO:0000259" key="8">
    <source>
        <dbReference type="PROSITE" id="PS50026"/>
    </source>
</evidence>
<keyword evidence="10" id="KW-1185">Reference proteome</keyword>
<keyword evidence="2 7" id="KW-0732">Signal</keyword>
<dbReference type="InterPro" id="IPR001881">
    <property type="entry name" value="EGF-like_Ca-bd_dom"/>
</dbReference>
<dbReference type="InterPro" id="IPR024731">
    <property type="entry name" value="NELL2-like_EGF"/>
</dbReference>
<evidence type="ECO:0000313" key="11">
    <source>
        <dbReference type="RefSeq" id="XP_022079386.1"/>
    </source>
</evidence>
<dbReference type="PROSITE" id="PS01186">
    <property type="entry name" value="EGF_2"/>
    <property type="match status" value="2"/>
</dbReference>
<feature type="chain" id="PRO_5044665424" evidence="7">
    <location>
        <begin position="23"/>
        <end position="1218"/>
    </location>
</feature>
<dbReference type="Gene3D" id="2.90.20.10">
    <property type="entry name" value="Plasmodium vivax P25 domain"/>
    <property type="match status" value="1"/>
</dbReference>
<dbReference type="AlphaFoldDB" id="A0A8B7XGY8"/>
<dbReference type="PANTHER" id="PTHR24273:SF32">
    <property type="entry name" value="HYALIN"/>
    <property type="match status" value="1"/>
</dbReference>
<sequence length="1218" mass="131556">MEALGQLCKLIFVAGLVQSAVSQVTIENCPGNIYSKTGEAEWALPTARTDSGLGVNVECDHSHQPTLYTAYTTKVVCTAKDWDGYIATCSFNIYLPDGAGCPKRPDNANDKCSCSMYRPFFYPCGCIDSYSGLTCQVLDGNKCSTSNTPSSCDCNAGPCRCHKGFKGESCELDFQVPEIICPQDIYTVQKAVVLPGNDSFTATDNDGNQVAIECSPPLGTVVTAGTGNTTVHGVTCSARDSAGNRADCSFKVVIDLVPPRIPYCPGNMHTNDFRHEWPVDMAVDNSHPTLNVTCEPAPGEELTDYVTNVNCYVHDKAGNAAEENCTFQIYLDGGSCNNGDINCECDGNSCSCADGFSGIDCTVEDGSICAFSGEPGPGCVCNGVSNCTCRDGFKGASCEIDFMPPELSNCPFGEIWSRKTMVTYRPMWTKDNNHTDVPTTVVCYPEEGSEFLAYRTDVTCSAEDASGNKELDCEFPVMRISGSGCESDGNNCYNCQSRCRCLPGYVGPNCQVCGTCENGGTREDPNQCQCQCPTLHHGLDCDECYEPNADHCMNQGTFIMDTCSCECEGDWTGRHCEQKPGEECSNLSANDSLGCSCSNEECTCKPAYSGPKCDSCKACQNGGSDQEPDSCVCNCPGFYLPPICSECDTSAVCQNGGTLDEITCTCHCASGWRGEECADEVTFEHKCPIDIIKRPDEGQTTAKVSWTGPTESGANVDCQPASGSQFPVGTTQVTCTAIYADPGTNSSSCSFKVFIDGRAPLVNCPPDLDPYHQRWKDTAQISWGGVTAEDEVSGTIAASCIPRSGSVFQPGATTVVCTAFDQAMNLGFCTFEVTVYTRGNTIRFPTTLSCAKCQENNPNGRCRYDENEDEYVCYCSSGFTTDANGKCQDIDECNEEGRCEPNAECVNTVGSYRCECSDGFFGSGTTCREYPYPMYPDISNPEADKRPLEKMFSVDVRLASESMFGCDLANDPMSDDCQILQTVFNQKLREKYTEFSPALLQIIFDQNRMRAGSFGHVAVYDYSRLSTSQRATSAQVFYDQTLASSVTDGDLGGLKLVSDCTECNPPKELTNLCGNSLEKPNCGDGFFLKEMKAEDDTSCLFVCESLCSTEFCNAGTCTHHPPYEPKCRCPSNTVGPQCEPVTVTDGGGDNGDKNTPANLTVIIACSVTGGVLLLLILAAIGYFVFRRNKNAKKDIYHEKSGHINEDFAMEKSVDSKQL</sequence>
<dbReference type="PRINTS" id="PR00011">
    <property type="entry name" value="EGFLAMININ"/>
</dbReference>
<dbReference type="RefSeq" id="XP_022079387.1">
    <property type="nucleotide sequence ID" value="XM_022223695.1"/>
</dbReference>
<dbReference type="PROSITE" id="PS50825">
    <property type="entry name" value="HYR"/>
    <property type="match status" value="2"/>
</dbReference>
<keyword evidence="1 5" id="KW-0245">EGF-like domain</keyword>
<keyword evidence="6" id="KW-1133">Transmembrane helix</keyword>
<dbReference type="PROSITE" id="PS00010">
    <property type="entry name" value="ASX_HYDROXYL"/>
    <property type="match status" value="1"/>
</dbReference>
<gene>
    <name evidence="11 12" type="primary">LOC110973136</name>
</gene>
<name>A0A8B7XGY8_ACAPL</name>
<dbReference type="InterPro" id="IPR000742">
    <property type="entry name" value="EGF"/>
</dbReference>
<dbReference type="SUPFAM" id="SSF57196">
    <property type="entry name" value="EGF/Laminin"/>
    <property type="match status" value="1"/>
</dbReference>
<organism evidence="10 12">
    <name type="scientific">Acanthaster planci</name>
    <name type="common">Crown-of-thorns starfish</name>
    <dbReference type="NCBI Taxonomy" id="133434"/>
    <lineage>
        <taxon>Eukaryota</taxon>
        <taxon>Metazoa</taxon>
        <taxon>Echinodermata</taxon>
        <taxon>Eleutherozoa</taxon>
        <taxon>Asterozoa</taxon>
        <taxon>Asteroidea</taxon>
        <taxon>Valvatacea</taxon>
        <taxon>Valvatida</taxon>
        <taxon>Acanthasteridae</taxon>
        <taxon>Acanthaster</taxon>
    </lineage>
</organism>
<dbReference type="RefSeq" id="XP_022079386.1">
    <property type="nucleotide sequence ID" value="XM_022223694.1"/>
</dbReference>
<evidence type="ECO:0000256" key="4">
    <source>
        <dbReference type="ARBA" id="ARBA00023157"/>
    </source>
</evidence>
<dbReference type="InterPro" id="IPR018097">
    <property type="entry name" value="EGF_Ca-bd_CS"/>
</dbReference>
<dbReference type="InterPro" id="IPR003410">
    <property type="entry name" value="HYR_dom"/>
</dbReference>
<feature type="domain" description="HYR" evidence="9">
    <location>
        <begin position="400"/>
        <end position="481"/>
    </location>
</feature>
<accession>A0A8B7XGY8</accession>
<evidence type="ECO:0000256" key="3">
    <source>
        <dbReference type="ARBA" id="ARBA00022737"/>
    </source>
</evidence>
<keyword evidence="6" id="KW-0812">Transmembrane</keyword>
<keyword evidence="3" id="KW-0677">Repeat</keyword>
<evidence type="ECO:0000313" key="10">
    <source>
        <dbReference type="Proteomes" id="UP000694845"/>
    </source>
</evidence>
<evidence type="ECO:0000256" key="6">
    <source>
        <dbReference type="SAM" id="Phobius"/>
    </source>
</evidence>
<comment type="caution">
    <text evidence="5">Lacks conserved residue(s) required for the propagation of feature annotation.</text>
</comment>
<feature type="transmembrane region" description="Helical" evidence="6">
    <location>
        <begin position="1159"/>
        <end position="1185"/>
    </location>
</feature>
<evidence type="ECO:0000313" key="12">
    <source>
        <dbReference type="RefSeq" id="XP_022079387.1"/>
    </source>
</evidence>
<evidence type="ECO:0000256" key="2">
    <source>
        <dbReference type="ARBA" id="ARBA00022729"/>
    </source>
</evidence>
<keyword evidence="4" id="KW-1015">Disulfide bond</keyword>
<dbReference type="InterPro" id="IPR000152">
    <property type="entry name" value="EGF-type_Asp/Asn_hydroxyl_site"/>
</dbReference>
<dbReference type="GO" id="GO:0005509">
    <property type="term" value="F:calcium ion binding"/>
    <property type="evidence" value="ECO:0007669"/>
    <property type="project" value="InterPro"/>
</dbReference>
<dbReference type="Gene3D" id="2.10.25.10">
    <property type="entry name" value="Laminin"/>
    <property type="match status" value="1"/>
</dbReference>
<dbReference type="PROSITE" id="PS01187">
    <property type="entry name" value="EGF_CA"/>
    <property type="match status" value="1"/>
</dbReference>
<dbReference type="Proteomes" id="UP000694845">
    <property type="component" value="Unplaced"/>
</dbReference>
<dbReference type="OMA" id="TYRPMWT"/>
<evidence type="ECO:0000256" key="7">
    <source>
        <dbReference type="SAM" id="SignalP"/>
    </source>
</evidence>
<dbReference type="KEGG" id="aplc:110973136"/>
<dbReference type="CDD" id="cd00054">
    <property type="entry name" value="EGF_CA"/>
    <property type="match status" value="1"/>
</dbReference>
<dbReference type="PANTHER" id="PTHR24273">
    <property type="entry name" value="FI04643P-RELATED"/>
    <property type="match status" value="1"/>
</dbReference>
<reference evidence="11 12" key="1">
    <citation type="submission" date="2025-04" db="UniProtKB">
        <authorList>
            <consortium name="RefSeq"/>
        </authorList>
    </citation>
    <scope>IDENTIFICATION</scope>
</reference>
<dbReference type="OrthoDB" id="9890094at2759"/>
<dbReference type="SMART" id="SM00181">
    <property type="entry name" value="EGF"/>
    <property type="match status" value="8"/>
</dbReference>
<feature type="signal peptide" evidence="7">
    <location>
        <begin position="1"/>
        <end position="22"/>
    </location>
</feature>
<dbReference type="PROSITE" id="PS50026">
    <property type="entry name" value="EGF_3"/>
    <property type="match status" value="1"/>
</dbReference>
<dbReference type="Pfam" id="PF02494">
    <property type="entry name" value="HYR"/>
    <property type="match status" value="2"/>
</dbReference>